<protein>
    <submittedName>
        <fullName evidence="2">Uncharacterized protein</fullName>
    </submittedName>
</protein>
<comment type="caution">
    <text evidence="2">The sequence shown here is derived from an EMBL/GenBank/DDBJ whole genome shotgun (WGS) entry which is preliminary data.</text>
</comment>
<name>A0AAW1SEI1_9CHLO</name>
<evidence type="ECO:0000256" key="1">
    <source>
        <dbReference type="SAM" id="MobiDB-lite"/>
    </source>
</evidence>
<evidence type="ECO:0000313" key="3">
    <source>
        <dbReference type="Proteomes" id="UP001445335"/>
    </source>
</evidence>
<dbReference type="Proteomes" id="UP001445335">
    <property type="component" value="Unassembled WGS sequence"/>
</dbReference>
<organism evidence="2 3">
    <name type="scientific">Elliptochloris bilobata</name>
    <dbReference type="NCBI Taxonomy" id="381761"/>
    <lineage>
        <taxon>Eukaryota</taxon>
        <taxon>Viridiplantae</taxon>
        <taxon>Chlorophyta</taxon>
        <taxon>core chlorophytes</taxon>
        <taxon>Trebouxiophyceae</taxon>
        <taxon>Trebouxiophyceae incertae sedis</taxon>
        <taxon>Elliptochloris clade</taxon>
        <taxon>Elliptochloris</taxon>
    </lineage>
</organism>
<dbReference type="EMBL" id="JALJOU010000004">
    <property type="protein sequence ID" value="KAK9843969.1"/>
    <property type="molecule type" value="Genomic_DNA"/>
</dbReference>
<sequence length="333" mass="36663">MFRKITSLSCGRCHGLFALRYDELKGAAAMECAACAEYFAGLVVDGSALTLEASVLASAPFMTFAEARARERERELQFMAGDICGSGWTKRPGHTMCALHTSPVPVEALVEYWEGLPEEHSSTLFRLREEDFVAELDAHLKYQLRICRDCRGNVFREWRALRPRPGGAAEEGGAALDVCEGHRLTVVDGLVCLEGSGSAAFFERAEEVEDCKGADGEGSEGVRHADTPELAREALVDCAALIYKGQVEVAFREQTAGHNALLLFVHLALGMMEERLRNAFSDLRARQAEAELLELVESEAKKAGRKKDKKKSRRSDGRALPEAPRQARMQAPM</sequence>
<proteinExistence type="predicted"/>
<accession>A0AAW1SEI1</accession>
<evidence type="ECO:0000313" key="2">
    <source>
        <dbReference type="EMBL" id="KAK9843969.1"/>
    </source>
</evidence>
<feature type="region of interest" description="Disordered" evidence="1">
    <location>
        <begin position="297"/>
        <end position="333"/>
    </location>
</feature>
<feature type="compositionally biased region" description="Basic residues" evidence="1">
    <location>
        <begin position="303"/>
        <end position="313"/>
    </location>
</feature>
<reference evidence="2 3" key="1">
    <citation type="journal article" date="2024" name="Nat. Commun.">
        <title>Phylogenomics reveals the evolutionary origins of lichenization in chlorophyte algae.</title>
        <authorList>
            <person name="Puginier C."/>
            <person name="Libourel C."/>
            <person name="Otte J."/>
            <person name="Skaloud P."/>
            <person name="Haon M."/>
            <person name="Grisel S."/>
            <person name="Petersen M."/>
            <person name="Berrin J.G."/>
            <person name="Delaux P.M."/>
            <person name="Dal Grande F."/>
            <person name="Keller J."/>
        </authorList>
    </citation>
    <scope>NUCLEOTIDE SEQUENCE [LARGE SCALE GENOMIC DNA]</scope>
    <source>
        <strain evidence="2 3">SAG 245.80</strain>
    </source>
</reference>
<dbReference type="AlphaFoldDB" id="A0AAW1SEI1"/>
<keyword evidence="3" id="KW-1185">Reference proteome</keyword>
<gene>
    <name evidence="2" type="ORF">WJX81_000739</name>
</gene>